<sequence>MRRKLSDILQEKRGKELLELNLHDFIEMKEAGLSDGEIASELGISRSLVLHLGNEITKDY</sequence>
<gene>
    <name evidence="1" type="ORF">F8153_11840</name>
</gene>
<organism evidence="1 2">
    <name type="scientific">Alkaliphilus serpentinus</name>
    <dbReference type="NCBI Taxonomy" id="1482731"/>
    <lineage>
        <taxon>Bacteria</taxon>
        <taxon>Bacillati</taxon>
        <taxon>Bacillota</taxon>
        <taxon>Clostridia</taxon>
        <taxon>Peptostreptococcales</taxon>
        <taxon>Natronincolaceae</taxon>
        <taxon>Alkaliphilus</taxon>
    </lineage>
</organism>
<evidence type="ECO:0000313" key="1">
    <source>
        <dbReference type="EMBL" id="KAB3527666.1"/>
    </source>
</evidence>
<dbReference type="RefSeq" id="WP_151866561.1">
    <property type="nucleotide sequence ID" value="NZ_WBZB01000040.1"/>
</dbReference>
<proteinExistence type="predicted"/>
<name>A0A833HMP0_9FIRM</name>
<dbReference type="AlphaFoldDB" id="A0A833HMP0"/>
<comment type="caution">
    <text evidence="1">The sequence shown here is derived from an EMBL/GenBank/DDBJ whole genome shotgun (WGS) entry which is preliminary data.</text>
</comment>
<dbReference type="Proteomes" id="UP000465601">
    <property type="component" value="Unassembled WGS sequence"/>
</dbReference>
<reference evidence="1 2" key="1">
    <citation type="submission" date="2019-10" db="EMBL/GenBank/DDBJ databases">
        <title>Alkaliphilus serpentinus sp. nov. and Alkaliphilus pronyensis sp. nov., two novel anaerobic alkaliphilic species isolated from the serpentinized-hosted hydrothermal field of the Prony Bay (New Caledonia).</title>
        <authorList>
            <person name="Postec A."/>
        </authorList>
    </citation>
    <scope>NUCLEOTIDE SEQUENCE [LARGE SCALE GENOMIC DNA]</scope>
    <source>
        <strain evidence="1 2">LacT</strain>
    </source>
</reference>
<evidence type="ECO:0000313" key="2">
    <source>
        <dbReference type="Proteomes" id="UP000465601"/>
    </source>
</evidence>
<protein>
    <submittedName>
        <fullName evidence="1">Uncharacterized protein</fullName>
    </submittedName>
</protein>
<accession>A0A833HMP0</accession>
<dbReference type="OrthoDB" id="1955275at2"/>
<keyword evidence="2" id="KW-1185">Reference proteome</keyword>
<dbReference type="EMBL" id="WBZB01000040">
    <property type="protein sequence ID" value="KAB3527666.1"/>
    <property type="molecule type" value="Genomic_DNA"/>
</dbReference>